<organism evidence="1 2">
    <name type="scientific">Phytophthora rubi</name>
    <dbReference type="NCBI Taxonomy" id="129364"/>
    <lineage>
        <taxon>Eukaryota</taxon>
        <taxon>Sar</taxon>
        <taxon>Stramenopiles</taxon>
        <taxon>Oomycota</taxon>
        <taxon>Peronosporomycetes</taxon>
        <taxon>Peronosporales</taxon>
        <taxon>Peronosporaceae</taxon>
        <taxon>Phytophthora</taxon>
    </lineage>
</organism>
<proteinExistence type="predicted"/>
<dbReference type="EMBL" id="QXFV01000348">
    <property type="protein sequence ID" value="KAE9040322.1"/>
    <property type="molecule type" value="Genomic_DNA"/>
</dbReference>
<reference evidence="1 2" key="1">
    <citation type="submission" date="2018-09" db="EMBL/GenBank/DDBJ databases">
        <title>Genomic investigation of the strawberry pathogen Phytophthora fragariae indicates pathogenicity is determined by transcriptional variation in three key races.</title>
        <authorList>
            <person name="Adams T.M."/>
            <person name="Armitage A.D."/>
            <person name="Sobczyk M.K."/>
            <person name="Bates H.J."/>
            <person name="Dunwell J.M."/>
            <person name="Nellist C.F."/>
            <person name="Harrison R.J."/>
        </authorList>
    </citation>
    <scope>NUCLEOTIDE SEQUENCE [LARGE SCALE GENOMIC DNA]</scope>
    <source>
        <strain evidence="1 2">SCRP249</strain>
    </source>
</reference>
<sequence>MLYGSTWATALAPVSPSLLLECPSCCSDSLSFSASLLKAAPSAVALLVRWSKFSSVF</sequence>
<dbReference type="AlphaFoldDB" id="A0A6A3NE50"/>
<comment type="caution">
    <text evidence="1">The sequence shown here is derived from an EMBL/GenBank/DDBJ whole genome shotgun (WGS) entry which is preliminary data.</text>
</comment>
<evidence type="ECO:0000313" key="1">
    <source>
        <dbReference type="EMBL" id="KAE9040322.1"/>
    </source>
</evidence>
<dbReference type="Proteomes" id="UP000429607">
    <property type="component" value="Unassembled WGS sequence"/>
</dbReference>
<evidence type="ECO:0000313" key="2">
    <source>
        <dbReference type="Proteomes" id="UP000429607"/>
    </source>
</evidence>
<accession>A0A6A3NE50</accession>
<protein>
    <submittedName>
        <fullName evidence="1">Uncharacterized protein</fullName>
    </submittedName>
</protein>
<gene>
    <name evidence="1" type="ORF">PR001_g7131</name>
</gene>
<name>A0A6A3NE50_9STRA</name>